<evidence type="ECO:0000259" key="1">
    <source>
        <dbReference type="Pfam" id="PF22599"/>
    </source>
</evidence>
<feature type="domain" description="SecDF P1 head subdomain" evidence="1">
    <location>
        <begin position="82"/>
        <end position="183"/>
    </location>
</feature>
<sequence>MVNNSATIPSTPAATAAQPKIQQSKVQLAFREQKPGTEAQLQIERQVQQALLKKQTDLKKSGNQAAIASNAAALKLSNEAISLLFEKPTLTEKNVTKAYFDSSPNSTPSIIVTFDAKGSKAFTALTKKLAGTGRTVGIFLNNRLISAPTVSSQYAQTGITGGTAMITGNFSAEETKDLETWLQHLQAN</sequence>
<dbReference type="RefSeq" id="WP_316427763.1">
    <property type="nucleotide sequence ID" value="NZ_CP130144.1"/>
</dbReference>
<reference evidence="2" key="2">
    <citation type="submission" date="2023-07" db="EMBL/GenBank/DDBJ databases">
        <authorList>
            <person name="Bai X.-H."/>
            <person name="Wang H.-H."/>
            <person name="Wang J."/>
            <person name="Ma M.-Y."/>
            <person name="Hu H.-H."/>
            <person name="Song Z.-L."/>
            <person name="Ma H.-G."/>
            <person name="Fan Y."/>
            <person name="Du C.-Y."/>
            <person name="Xu J.-C."/>
        </authorList>
    </citation>
    <scope>NUCLEOTIDE SEQUENCE</scope>
    <source>
        <strain evidence="2">CZ1</strain>
    </source>
</reference>
<dbReference type="InterPro" id="IPR054384">
    <property type="entry name" value="SecDF_P1_head"/>
</dbReference>
<dbReference type="Gene3D" id="3.30.1360.200">
    <property type="match status" value="1"/>
</dbReference>
<gene>
    <name evidence="2" type="ORF">Q2T42_02880</name>
</gene>
<reference evidence="2" key="1">
    <citation type="journal article" date="2023" name="Plants (Basel)">
        <title>Genomic Analysis of Leptolyngbya boryana CZ1 Reveals Efficient Carbon Fixation Modules.</title>
        <authorList>
            <person name="Bai X."/>
            <person name="Wang H."/>
            <person name="Cheng W."/>
            <person name="Wang J."/>
            <person name="Ma M."/>
            <person name="Hu H."/>
            <person name="Song Z."/>
            <person name="Ma H."/>
            <person name="Fan Y."/>
            <person name="Du C."/>
            <person name="Xu J."/>
        </authorList>
    </citation>
    <scope>NUCLEOTIDE SEQUENCE</scope>
    <source>
        <strain evidence="2">CZ1</strain>
    </source>
</reference>
<proteinExistence type="predicted"/>
<protein>
    <recommendedName>
        <fullName evidence="1">SecDF P1 head subdomain domain-containing protein</fullName>
    </recommendedName>
</protein>
<organism evidence="2">
    <name type="scientific">Leptolyngbya boryana CZ1</name>
    <dbReference type="NCBI Taxonomy" id="3060204"/>
    <lineage>
        <taxon>Bacteria</taxon>
        <taxon>Bacillati</taxon>
        <taxon>Cyanobacteriota</taxon>
        <taxon>Cyanophyceae</taxon>
        <taxon>Leptolyngbyales</taxon>
        <taxon>Leptolyngbyaceae</taxon>
        <taxon>Leptolyngbya group</taxon>
        <taxon>Leptolyngbya</taxon>
    </lineage>
</organism>
<name>A0AA96WWB8_LEPBY</name>
<dbReference type="EMBL" id="CP130144">
    <property type="protein sequence ID" value="WNZ46782.1"/>
    <property type="molecule type" value="Genomic_DNA"/>
</dbReference>
<evidence type="ECO:0000313" key="2">
    <source>
        <dbReference type="EMBL" id="WNZ46782.1"/>
    </source>
</evidence>
<dbReference type="AlphaFoldDB" id="A0AA96WWB8"/>
<accession>A0AA96WWB8</accession>
<dbReference type="Pfam" id="PF22599">
    <property type="entry name" value="SecDF_P1_head"/>
    <property type="match status" value="1"/>
</dbReference>